<organism evidence="6 7">
    <name type="scientific">Plastoroseomonas arctica</name>
    <dbReference type="NCBI Taxonomy" id="1509237"/>
    <lineage>
        <taxon>Bacteria</taxon>
        <taxon>Pseudomonadati</taxon>
        <taxon>Pseudomonadota</taxon>
        <taxon>Alphaproteobacteria</taxon>
        <taxon>Acetobacterales</taxon>
        <taxon>Acetobacteraceae</taxon>
        <taxon>Plastoroseomonas</taxon>
    </lineage>
</organism>
<dbReference type="SUPFAM" id="SSF51905">
    <property type="entry name" value="FAD/NAD(P)-binding domain"/>
    <property type="match status" value="1"/>
</dbReference>
<dbReference type="Pfam" id="PF22780">
    <property type="entry name" value="HI0933_like_1st"/>
    <property type="match status" value="1"/>
</dbReference>
<dbReference type="InterPro" id="IPR055178">
    <property type="entry name" value="RsdA/BaiN/AoA(So)-like_dom"/>
</dbReference>
<dbReference type="Gene3D" id="1.10.8.260">
    <property type="entry name" value="HI0933 insert domain-like"/>
    <property type="match status" value="1"/>
</dbReference>
<reference evidence="6" key="2">
    <citation type="journal article" date="2021" name="Syst. Appl. Microbiol.">
        <title>Roseomonas hellenica sp. nov., isolated from roots of wild-growing Alkanna tinctoria.</title>
        <authorList>
            <person name="Rat A."/>
            <person name="Naranjo H.D."/>
            <person name="Lebbe L."/>
            <person name="Cnockaert M."/>
            <person name="Krigas N."/>
            <person name="Grigoriadou K."/>
            <person name="Maloupa E."/>
            <person name="Willems A."/>
        </authorList>
    </citation>
    <scope>NUCLEOTIDE SEQUENCE</scope>
    <source>
        <strain evidence="6">LMG 28251</strain>
    </source>
</reference>
<evidence type="ECO:0000256" key="3">
    <source>
        <dbReference type="ARBA" id="ARBA00022827"/>
    </source>
</evidence>
<dbReference type="InterPro" id="IPR004792">
    <property type="entry name" value="BaiN-like"/>
</dbReference>
<gene>
    <name evidence="6" type="ORF">GXW79_12075</name>
</gene>
<dbReference type="Gene3D" id="2.40.30.10">
    <property type="entry name" value="Translation factors"/>
    <property type="match status" value="1"/>
</dbReference>
<dbReference type="SUPFAM" id="SSF160996">
    <property type="entry name" value="HI0933 insert domain-like"/>
    <property type="match status" value="1"/>
</dbReference>
<evidence type="ECO:0000313" key="6">
    <source>
        <dbReference type="EMBL" id="MBR0655811.1"/>
    </source>
</evidence>
<dbReference type="InterPro" id="IPR023166">
    <property type="entry name" value="BaiN-like_dom_sf"/>
</dbReference>
<dbReference type="PRINTS" id="PR00419">
    <property type="entry name" value="ADXRDTASE"/>
</dbReference>
<dbReference type="PANTHER" id="PTHR42887:SF1">
    <property type="entry name" value="BLR3961 PROTEIN"/>
    <property type="match status" value="1"/>
</dbReference>
<dbReference type="EMBL" id="JAAEDH010000013">
    <property type="protein sequence ID" value="MBR0655811.1"/>
    <property type="molecule type" value="Genomic_DNA"/>
</dbReference>
<keyword evidence="3" id="KW-0274">FAD</keyword>
<evidence type="ECO:0000259" key="4">
    <source>
        <dbReference type="Pfam" id="PF03486"/>
    </source>
</evidence>
<dbReference type="InterPro" id="IPR036188">
    <property type="entry name" value="FAD/NAD-bd_sf"/>
</dbReference>
<feature type="domain" description="RsdA/BaiN/AoA(So)-like Rossmann fold-like" evidence="4">
    <location>
        <begin position="6"/>
        <end position="394"/>
    </location>
</feature>
<name>A0AAF1KM54_9PROT</name>
<evidence type="ECO:0000313" key="7">
    <source>
        <dbReference type="Proteomes" id="UP001196068"/>
    </source>
</evidence>
<dbReference type="NCBIfam" id="TIGR00275">
    <property type="entry name" value="aminoacetone oxidase family FAD-binding enzyme"/>
    <property type="match status" value="1"/>
</dbReference>
<dbReference type="NCBIfam" id="TIGR03862">
    <property type="entry name" value="flavo_PP4765"/>
    <property type="match status" value="1"/>
</dbReference>
<proteinExistence type="predicted"/>
<feature type="domain" description="RsdA/BaiN/AoA(So)-like insert" evidence="5">
    <location>
        <begin position="186"/>
        <end position="342"/>
    </location>
</feature>
<keyword evidence="2" id="KW-0285">Flavoprotein</keyword>
<evidence type="ECO:0000256" key="1">
    <source>
        <dbReference type="ARBA" id="ARBA00001974"/>
    </source>
</evidence>
<dbReference type="Proteomes" id="UP001196068">
    <property type="component" value="Unassembled WGS sequence"/>
</dbReference>
<comment type="cofactor">
    <cofactor evidence="1">
        <name>FAD</name>
        <dbReference type="ChEBI" id="CHEBI:57692"/>
    </cofactor>
</comment>
<sequence length="416" mass="42585">MNASPSIAVIGAGPAGLMAAETLAAAGARVTIHDRMASPARKFLLAGRGGLNLTHSEPLDAFIARYRESAPRLAPIIRAFPPAALIAWAEGLGQPVFTGSSGRVFPRAMKASLLLRAWLARLAGLGVTLHPRQSLTGFAAGGAVLLDGQPVAADAVILALGGASWPRLGSDGAWAGLFGDAMRPFVPSNCGFTVAWSAPFRARAAGQPLKRIALSHGGETVRGEAMVTEAGIEGGAVYALSAPMRAAIARDGHATASLDLRPDLTLADCTTRLAAPRRGNSLSNHLRRTLGLSPVAIALVQEASRASAPTQKAHAGVSEPLAGLVKACPLRLDAPFPIARAISSAGGVAWAALDERLMLRDRPGVFCAGEMLDWEAPTGGYLLQACFATGVAAALGALDWVAHAGAGASAPIARRG</sequence>
<reference evidence="6" key="1">
    <citation type="submission" date="2020-01" db="EMBL/GenBank/DDBJ databases">
        <authorList>
            <person name="Rat A."/>
        </authorList>
    </citation>
    <scope>NUCLEOTIDE SEQUENCE</scope>
    <source>
        <strain evidence="6">LMG 28251</strain>
    </source>
</reference>
<evidence type="ECO:0000256" key="2">
    <source>
        <dbReference type="ARBA" id="ARBA00022630"/>
    </source>
</evidence>
<evidence type="ECO:0000259" key="5">
    <source>
        <dbReference type="Pfam" id="PF22780"/>
    </source>
</evidence>
<dbReference type="Gene3D" id="3.50.50.60">
    <property type="entry name" value="FAD/NAD(P)-binding domain"/>
    <property type="match status" value="1"/>
</dbReference>
<keyword evidence="7" id="KW-1185">Reference proteome</keyword>
<protein>
    <submittedName>
        <fullName evidence="6">TIGR03862 family flavoprotein</fullName>
    </submittedName>
</protein>
<dbReference type="InterPro" id="IPR022460">
    <property type="entry name" value="Flavoprotein_PP4765"/>
</dbReference>
<dbReference type="PANTHER" id="PTHR42887">
    <property type="entry name" value="OS12G0638800 PROTEIN"/>
    <property type="match status" value="1"/>
</dbReference>
<dbReference type="RefSeq" id="WP_211874659.1">
    <property type="nucleotide sequence ID" value="NZ_JAAEDH010000013.1"/>
</dbReference>
<comment type="caution">
    <text evidence="6">The sequence shown here is derived from an EMBL/GenBank/DDBJ whole genome shotgun (WGS) entry which is preliminary data.</text>
</comment>
<accession>A0AAF1KM54</accession>
<dbReference type="Pfam" id="PF03486">
    <property type="entry name" value="HI0933_like"/>
    <property type="match status" value="1"/>
</dbReference>
<dbReference type="AlphaFoldDB" id="A0AAF1KM54"/>
<dbReference type="InterPro" id="IPR057661">
    <property type="entry name" value="RsdA/BaiN/AoA(So)_Rossmann"/>
</dbReference>